<proteinExistence type="inferred from homology"/>
<dbReference type="Gene3D" id="3.40.50.300">
    <property type="entry name" value="P-loop containing nucleotide triphosphate hydrolases"/>
    <property type="match status" value="1"/>
</dbReference>
<feature type="domain" description="AAA+ ATPase" evidence="2">
    <location>
        <begin position="122"/>
        <end position="247"/>
    </location>
</feature>
<evidence type="ECO:0000259" key="2">
    <source>
        <dbReference type="SMART" id="SM00382"/>
    </source>
</evidence>
<dbReference type="PATRIC" id="fig|1703775.3.peg.1614"/>
<dbReference type="Gene3D" id="3.30.450.90">
    <property type="match status" value="1"/>
</dbReference>
<reference evidence="3 4" key="1">
    <citation type="journal article" date="2015" name="Microbiome">
        <title>Genomic resolution of linkages in carbon, nitrogen, and sulfur cycling among widespread estuary sediment bacteria.</title>
        <authorList>
            <person name="Baker B.J."/>
            <person name="Lazar C.S."/>
            <person name="Teske A.P."/>
            <person name="Dick G.J."/>
        </authorList>
    </citation>
    <scope>NUCLEOTIDE SEQUENCE [LARGE SCALE GENOMIC DNA]</scope>
    <source>
        <strain evidence="3">DG_54_3</strain>
    </source>
</reference>
<name>A0A0S7XPX6_UNCSA</name>
<dbReference type="InterPro" id="IPR003593">
    <property type="entry name" value="AAA+_ATPase"/>
</dbReference>
<comment type="caution">
    <text evidence="3">The sequence shown here is derived from an EMBL/GenBank/DDBJ whole genome shotgun (WGS) entry which is preliminary data.</text>
</comment>
<dbReference type="AlphaFoldDB" id="A0A0S7XPX6"/>
<dbReference type="GO" id="GO:0005524">
    <property type="term" value="F:ATP binding"/>
    <property type="evidence" value="ECO:0007669"/>
    <property type="project" value="InterPro"/>
</dbReference>
<organism evidence="3 4">
    <name type="scientific">candidate division WOR-1 bacterium DG_54_3</name>
    <dbReference type="NCBI Taxonomy" id="1703775"/>
    <lineage>
        <taxon>Bacteria</taxon>
        <taxon>Bacillati</taxon>
        <taxon>Saganbacteria</taxon>
    </lineage>
</organism>
<dbReference type="SUPFAM" id="SSF52540">
    <property type="entry name" value="P-loop containing nucleoside triphosphate hydrolases"/>
    <property type="match status" value="1"/>
</dbReference>
<sequence length="374" mass="42076">MTLKQMLEQMLSTKASDLHIRIGVRPTLRIDGMLRSIAEEPVSHQEMEEIMNQILNEDQKKRFLQRNELDLALSVSKMGRFRINFYRQRGTPGVAIRAVNTIIPSFEELNLPPVLKNLADHRRGLIILTGTTGSGKSTTLASMIDHINSTRGENILTIEDPIEYIHRNKKSIISQREVGADTESFIAALRHAFRQDPDVILVGEIRDLETMSITLTAADTGHLVLTTLHTLNAVETVNRIISFFPPHQHQQIRLLLAATLRAIICQRLLPRSDCPGRVPAVEVLVNTGLVSEYVVDPLKTSLIPELIESGAIQYGMQSFDQSIMDLYKKEMISYEEALLQATNPSDFELRVKGIMGASDRGWDEFQKAAQKKES</sequence>
<dbReference type="GO" id="GO:0016887">
    <property type="term" value="F:ATP hydrolysis activity"/>
    <property type="evidence" value="ECO:0007669"/>
    <property type="project" value="InterPro"/>
</dbReference>
<evidence type="ECO:0000313" key="3">
    <source>
        <dbReference type="EMBL" id="KPJ64526.1"/>
    </source>
</evidence>
<dbReference type="PANTHER" id="PTHR30486:SF12">
    <property type="entry name" value="TYPE IV PILUS ATPASE PILU"/>
    <property type="match status" value="1"/>
</dbReference>
<dbReference type="InterPro" id="IPR006321">
    <property type="entry name" value="PilT/PilU"/>
</dbReference>
<dbReference type="InterPro" id="IPR050921">
    <property type="entry name" value="T4SS_GSP_E_ATPase"/>
</dbReference>
<dbReference type="CDD" id="cd01131">
    <property type="entry name" value="PilT"/>
    <property type="match status" value="1"/>
</dbReference>
<dbReference type="Pfam" id="PF00437">
    <property type="entry name" value="T2SSE"/>
    <property type="match status" value="1"/>
</dbReference>
<evidence type="ECO:0000313" key="4">
    <source>
        <dbReference type="Proteomes" id="UP000051861"/>
    </source>
</evidence>
<dbReference type="EMBL" id="LIZX01000178">
    <property type="protein sequence ID" value="KPJ64526.1"/>
    <property type="molecule type" value="Genomic_DNA"/>
</dbReference>
<dbReference type="PANTHER" id="PTHR30486">
    <property type="entry name" value="TWITCHING MOTILITY PROTEIN PILT"/>
    <property type="match status" value="1"/>
</dbReference>
<dbReference type="Proteomes" id="UP000051861">
    <property type="component" value="Unassembled WGS sequence"/>
</dbReference>
<dbReference type="SMART" id="SM00382">
    <property type="entry name" value="AAA"/>
    <property type="match status" value="1"/>
</dbReference>
<dbReference type="InterPro" id="IPR027417">
    <property type="entry name" value="P-loop_NTPase"/>
</dbReference>
<evidence type="ECO:0000256" key="1">
    <source>
        <dbReference type="ARBA" id="ARBA00006611"/>
    </source>
</evidence>
<dbReference type="NCBIfam" id="TIGR01420">
    <property type="entry name" value="pilT_fam"/>
    <property type="match status" value="1"/>
</dbReference>
<gene>
    <name evidence="3" type="ORF">AMJ44_12655</name>
</gene>
<comment type="similarity">
    <text evidence="1">Belongs to the GSP E family.</text>
</comment>
<dbReference type="InterPro" id="IPR001482">
    <property type="entry name" value="T2SS/T4SS_dom"/>
</dbReference>
<accession>A0A0S7XPX6</accession>
<protein>
    <recommendedName>
        <fullName evidence="2">AAA+ ATPase domain-containing protein</fullName>
    </recommendedName>
</protein>